<reference evidence="13" key="1">
    <citation type="submission" date="2022-06" db="EMBL/GenBank/DDBJ databases">
        <title>Draft genome sequence of Streptomyces sp. RB6PN25 isolated from peat swamp forest in Thailand.</title>
        <authorList>
            <person name="Duangmal K."/>
            <person name="Klaysubun C."/>
        </authorList>
    </citation>
    <scope>NUCLEOTIDE SEQUENCE</scope>
    <source>
        <strain evidence="13">RB6PN25</strain>
    </source>
</reference>
<sequence>MTAAPTNALIGPRSDLADVFELAQQLRVDSIRASTSAGSGHPTSSMSAADLMAVLLARHLHYDWHHPEDPGNDHLVFSKGHASPLLYAMFTAAGVVSEEELLTTYRRTGSRLQGHPTPVLPWVDVATGSLGQGLPYGVGMALAGRRLDHAPYRVWVLCGDSEMTEGSMWEALDKAGRYGLANLTAIVDVNRLGQRGPTELGWDLEAYANRVEAFGCAALTVEGHDVAAVDKAFEVACRAERPTVVLARTIKGRGFAEVEDAEGWHGKPLPREMADRAVAALGGVRHLTVRGPGPHSVAARQPSHPAAVELPRFKQGEKVATRSAYGKALAALGARPEVVALDAEVGNSTHAEDFGEVYPGRYVQTFIAEQQMLASAVGLAVRGRRPYAATFAAFLTRAHDFIRMASVSGVSIALCGSHCGVEIGADGPSQMGLEDIAMMRSVHGSTVLYPSDAMSAAALTAAMADLEGISYLRTTRGAYPVLYPPQEPFPVGGSKTLRSGAEDRVTLVGAGVTLHECLAAADELAAEGVHARVIDLYSVKPVDGDTLCRAARETGAVVVAEDHRPEGGIGEAVLHALAGHGTVPRFAALAVEQMPGSGPSGELLDAAGISRGHIAEAARRLLAG</sequence>
<dbReference type="CDD" id="cd07033">
    <property type="entry name" value="TPP_PYR_DXS_TK_like"/>
    <property type="match status" value="1"/>
</dbReference>
<dbReference type="SUPFAM" id="SSF52518">
    <property type="entry name" value="Thiamin diphosphate-binding fold (THDP-binding)"/>
    <property type="match status" value="2"/>
</dbReference>
<gene>
    <name evidence="13" type="ORF">NGB36_04140</name>
</gene>
<comment type="caution">
    <text evidence="13">The sequence shown here is derived from an EMBL/GenBank/DDBJ whole genome shotgun (WGS) entry which is preliminary data.</text>
</comment>
<dbReference type="Gene3D" id="3.40.50.970">
    <property type="match status" value="2"/>
</dbReference>
<name>A0ABT1PQ41_9ACTN</name>
<dbReference type="InterPro" id="IPR029061">
    <property type="entry name" value="THDP-binding"/>
</dbReference>
<evidence type="ECO:0000256" key="7">
    <source>
        <dbReference type="ARBA" id="ARBA00022679"/>
    </source>
</evidence>
<evidence type="ECO:0000256" key="11">
    <source>
        <dbReference type="ARBA" id="ARBA00023052"/>
    </source>
</evidence>
<evidence type="ECO:0000259" key="12">
    <source>
        <dbReference type="SMART" id="SM00861"/>
    </source>
</evidence>
<dbReference type="EMBL" id="JANFNG010000002">
    <property type="protein sequence ID" value="MCQ4079800.1"/>
    <property type="molecule type" value="Genomic_DNA"/>
</dbReference>
<evidence type="ECO:0000256" key="3">
    <source>
        <dbReference type="ARBA" id="ARBA00001946"/>
    </source>
</evidence>
<keyword evidence="7 13" id="KW-0808">Transferase</keyword>
<dbReference type="EC" id="2.2.1.1" evidence="13"/>
<accession>A0ABT1PQ41</accession>
<comment type="cofactor">
    <cofactor evidence="1">
        <name>Ca(2+)</name>
        <dbReference type="ChEBI" id="CHEBI:29108"/>
    </cofactor>
</comment>
<comment type="subunit">
    <text evidence="6">Homodimer.</text>
</comment>
<evidence type="ECO:0000256" key="9">
    <source>
        <dbReference type="ARBA" id="ARBA00022837"/>
    </source>
</evidence>
<dbReference type="InterPro" id="IPR033248">
    <property type="entry name" value="Transketolase_C"/>
</dbReference>
<dbReference type="InterPro" id="IPR051424">
    <property type="entry name" value="Transketolase-like"/>
</dbReference>
<evidence type="ECO:0000256" key="6">
    <source>
        <dbReference type="ARBA" id="ARBA00011738"/>
    </source>
</evidence>
<evidence type="ECO:0000256" key="2">
    <source>
        <dbReference type="ARBA" id="ARBA00001936"/>
    </source>
</evidence>
<organism evidence="13 14">
    <name type="scientific">Streptomyces humicola</name>
    <dbReference type="NCBI Taxonomy" id="2953240"/>
    <lineage>
        <taxon>Bacteria</taxon>
        <taxon>Bacillati</taxon>
        <taxon>Actinomycetota</taxon>
        <taxon>Actinomycetes</taxon>
        <taxon>Kitasatosporales</taxon>
        <taxon>Streptomycetaceae</taxon>
        <taxon>Streptomyces</taxon>
    </lineage>
</organism>
<dbReference type="Pfam" id="PF02780">
    <property type="entry name" value="Transketolase_C"/>
    <property type="match status" value="1"/>
</dbReference>
<comment type="similarity">
    <text evidence="5">Belongs to the transketolase family.</text>
</comment>
<dbReference type="InterPro" id="IPR005475">
    <property type="entry name" value="Transketolase-like_Pyr-bd"/>
</dbReference>
<dbReference type="NCBIfam" id="NF004559">
    <property type="entry name" value="PRK05899.2-5"/>
    <property type="match status" value="1"/>
</dbReference>
<dbReference type="InterPro" id="IPR020826">
    <property type="entry name" value="Transketolase_BS"/>
</dbReference>
<dbReference type="Pfam" id="PF02779">
    <property type="entry name" value="Transket_pyr"/>
    <property type="match status" value="1"/>
</dbReference>
<dbReference type="InterPro" id="IPR005474">
    <property type="entry name" value="Transketolase_N"/>
</dbReference>
<dbReference type="PROSITE" id="PS00802">
    <property type="entry name" value="TRANSKETOLASE_2"/>
    <property type="match status" value="1"/>
</dbReference>
<dbReference type="SUPFAM" id="SSF52922">
    <property type="entry name" value="TK C-terminal domain-like"/>
    <property type="match status" value="1"/>
</dbReference>
<evidence type="ECO:0000256" key="1">
    <source>
        <dbReference type="ARBA" id="ARBA00001913"/>
    </source>
</evidence>
<dbReference type="CDD" id="cd02012">
    <property type="entry name" value="TPP_TK"/>
    <property type="match status" value="1"/>
</dbReference>
<keyword evidence="10" id="KW-0460">Magnesium</keyword>
<keyword evidence="8" id="KW-0479">Metal-binding</keyword>
<feature type="domain" description="Transketolase-like pyrimidine-binding" evidence="12">
    <location>
        <begin position="319"/>
        <end position="481"/>
    </location>
</feature>
<proteinExistence type="inferred from homology"/>
<keyword evidence="14" id="KW-1185">Reference proteome</keyword>
<evidence type="ECO:0000313" key="13">
    <source>
        <dbReference type="EMBL" id="MCQ4079800.1"/>
    </source>
</evidence>
<dbReference type="InterPro" id="IPR009014">
    <property type="entry name" value="Transketo_C/PFOR_II"/>
</dbReference>
<evidence type="ECO:0000313" key="14">
    <source>
        <dbReference type="Proteomes" id="UP001057702"/>
    </source>
</evidence>
<dbReference type="PANTHER" id="PTHR43195:SF1">
    <property type="entry name" value="FI06132P-RELATED"/>
    <property type="match status" value="1"/>
</dbReference>
<evidence type="ECO:0000256" key="5">
    <source>
        <dbReference type="ARBA" id="ARBA00007131"/>
    </source>
</evidence>
<keyword evidence="11" id="KW-0786">Thiamine pyrophosphate</keyword>
<dbReference type="Gene3D" id="3.40.50.920">
    <property type="match status" value="1"/>
</dbReference>
<evidence type="ECO:0000256" key="10">
    <source>
        <dbReference type="ARBA" id="ARBA00022842"/>
    </source>
</evidence>
<evidence type="ECO:0000256" key="8">
    <source>
        <dbReference type="ARBA" id="ARBA00022723"/>
    </source>
</evidence>
<dbReference type="SMART" id="SM00861">
    <property type="entry name" value="Transket_pyr"/>
    <property type="match status" value="1"/>
</dbReference>
<dbReference type="RefSeq" id="WP_255918666.1">
    <property type="nucleotide sequence ID" value="NZ_JANFNG010000002.1"/>
</dbReference>
<comment type="cofactor">
    <cofactor evidence="3">
        <name>Mg(2+)</name>
        <dbReference type="ChEBI" id="CHEBI:18420"/>
    </cofactor>
</comment>
<keyword evidence="9" id="KW-0106">Calcium</keyword>
<dbReference type="Pfam" id="PF00456">
    <property type="entry name" value="Transketolase_N"/>
    <property type="match status" value="1"/>
</dbReference>
<comment type="cofactor">
    <cofactor evidence="2">
        <name>Mn(2+)</name>
        <dbReference type="ChEBI" id="CHEBI:29035"/>
    </cofactor>
</comment>
<dbReference type="GO" id="GO:0004802">
    <property type="term" value="F:transketolase activity"/>
    <property type="evidence" value="ECO:0007669"/>
    <property type="project" value="UniProtKB-EC"/>
</dbReference>
<dbReference type="Proteomes" id="UP001057702">
    <property type="component" value="Unassembled WGS sequence"/>
</dbReference>
<protein>
    <submittedName>
        <fullName evidence="13">Transketolase</fullName>
        <ecNumber evidence="13">2.2.1.1</ecNumber>
    </submittedName>
</protein>
<comment type="cofactor">
    <cofactor evidence="4">
        <name>thiamine diphosphate</name>
        <dbReference type="ChEBI" id="CHEBI:58937"/>
    </cofactor>
</comment>
<evidence type="ECO:0000256" key="4">
    <source>
        <dbReference type="ARBA" id="ARBA00001964"/>
    </source>
</evidence>
<dbReference type="PANTHER" id="PTHR43195">
    <property type="entry name" value="TRANSKETOLASE"/>
    <property type="match status" value="1"/>
</dbReference>